<proteinExistence type="predicted"/>
<sequence length="258" mass="29774">MQENISGNRSNFFSGASGLVLPVPNKQAYPPEYQSKSRLCYYGSLFNSIEVNSSFYKVPMASTVKKWANDVPDGFRFTYKLWRDITHNKELLFKPEDIERFMQVIDAAGDKKGSLLIQFPGSTGVTSIRQLEKLLVNLQDTALADGWDIAIEFRNKSWYHEDTYRLLDDYNCAMVIQDMPKAITPMIDSPADFVYLRFHGPNGGYRGSYNDAFLYEYAQMIIDWLNDDKRVYAYFNNTMGDAINNLMTLNRFVRETIL</sequence>
<evidence type="ECO:0000313" key="1">
    <source>
        <dbReference type="EMBL" id="MFD0794907.1"/>
    </source>
</evidence>
<dbReference type="RefSeq" id="WP_377116768.1">
    <property type="nucleotide sequence ID" value="NZ_JBHTHZ010000013.1"/>
</dbReference>
<evidence type="ECO:0000313" key="2">
    <source>
        <dbReference type="Proteomes" id="UP001597010"/>
    </source>
</evidence>
<dbReference type="InterPro" id="IPR002763">
    <property type="entry name" value="DUF72"/>
</dbReference>
<dbReference type="InterPro" id="IPR036520">
    <property type="entry name" value="UPF0759_sf"/>
</dbReference>
<dbReference type="Gene3D" id="3.20.20.410">
    <property type="entry name" value="Protein of unknown function UPF0759"/>
    <property type="match status" value="1"/>
</dbReference>
<dbReference type="SUPFAM" id="SSF117396">
    <property type="entry name" value="TM1631-like"/>
    <property type="match status" value="1"/>
</dbReference>
<gene>
    <name evidence="1" type="ORF">ACFQZX_14870</name>
</gene>
<name>A0ABW3AVL1_9SPHI</name>
<keyword evidence="2" id="KW-1185">Reference proteome</keyword>
<protein>
    <submittedName>
        <fullName evidence="1">DUF72 domain-containing protein</fullName>
    </submittedName>
</protein>
<reference evidence="2" key="1">
    <citation type="journal article" date="2019" name="Int. J. Syst. Evol. Microbiol.">
        <title>The Global Catalogue of Microorganisms (GCM) 10K type strain sequencing project: providing services to taxonomists for standard genome sequencing and annotation.</title>
        <authorList>
            <consortium name="The Broad Institute Genomics Platform"/>
            <consortium name="The Broad Institute Genome Sequencing Center for Infectious Disease"/>
            <person name="Wu L."/>
            <person name="Ma J."/>
        </authorList>
    </citation>
    <scope>NUCLEOTIDE SEQUENCE [LARGE SCALE GENOMIC DNA]</scope>
    <source>
        <strain evidence="2">CCUG 61484</strain>
    </source>
</reference>
<comment type="caution">
    <text evidence="1">The sequence shown here is derived from an EMBL/GenBank/DDBJ whole genome shotgun (WGS) entry which is preliminary data.</text>
</comment>
<dbReference type="Proteomes" id="UP001597010">
    <property type="component" value="Unassembled WGS sequence"/>
</dbReference>
<dbReference type="PANTHER" id="PTHR30348">
    <property type="entry name" value="UNCHARACTERIZED PROTEIN YECE"/>
    <property type="match status" value="1"/>
</dbReference>
<dbReference type="PANTHER" id="PTHR30348:SF4">
    <property type="entry name" value="DUF72 DOMAIN-CONTAINING PROTEIN"/>
    <property type="match status" value="1"/>
</dbReference>
<accession>A0ABW3AVL1</accession>
<dbReference type="EMBL" id="JBHTHZ010000013">
    <property type="protein sequence ID" value="MFD0794907.1"/>
    <property type="molecule type" value="Genomic_DNA"/>
</dbReference>
<organism evidence="1 2">
    <name type="scientific">Mucilaginibacter litoreus</name>
    <dbReference type="NCBI Taxonomy" id="1048221"/>
    <lineage>
        <taxon>Bacteria</taxon>
        <taxon>Pseudomonadati</taxon>
        <taxon>Bacteroidota</taxon>
        <taxon>Sphingobacteriia</taxon>
        <taxon>Sphingobacteriales</taxon>
        <taxon>Sphingobacteriaceae</taxon>
        <taxon>Mucilaginibacter</taxon>
    </lineage>
</organism>
<dbReference type="Pfam" id="PF01904">
    <property type="entry name" value="DUF72"/>
    <property type="match status" value="1"/>
</dbReference>